<proteinExistence type="predicted"/>
<dbReference type="EMBL" id="AE017180">
    <property type="protein sequence ID" value="AAR36034.1"/>
    <property type="molecule type" value="Genomic_DNA"/>
</dbReference>
<feature type="transmembrane region" description="Helical" evidence="2">
    <location>
        <begin position="273"/>
        <end position="290"/>
    </location>
</feature>
<feature type="transmembrane region" description="Helical" evidence="2">
    <location>
        <begin position="310"/>
        <end position="332"/>
    </location>
</feature>
<dbReference type="KEGG" id="gsu:GSU2662"/>
<feature type="compositionally biased region" description="Pro residues" evidence="1">
    <location>
        <begin position="49"/>
        <end position="58"/>
    </location>
</feature>
<reference evidence="3 4" key="2">
    <citation type="journal article" date="2012" name="BMC Genomics">
        <title>Comparative genomic analysis of Geobacter sulfurreducens KN400, a strain with enhanced capacity for extracellular electron transfer and electricity production.</title>
        <authorList>
            <person name="Butler J.E."/>
            <person name="Young N.D."/>
            <person name="Aklujkar M."/>
            <person name="Lovley D.R."/>
        </authorList>
    </citation>
    <scope>NUCLEOTIDE SEQUENCE [LARGE SCALE GENOMIC DNA]</scope>
    <source>
        <strain evidence="4">ATCC 51573 / DSM 12127 / PCA</strain>
    </source>
</reference>
<keyword evidence="2" id="KW-0812">Transmembrane</keyword>
<keyword evidence="2" id="KW-0472">Membrane</keyword>
<dbReference type="AlphaFoldDB" id="Q749T0"/>
<reference evidence="3 4" key="1">
    <citation type="journal article" date="2003" name="Science">
        <title>Genome of Geobacter sulfurreducens: metal reduction in subsurface environments.</title>
        <authorList>
            <person name="Methe B.A."/>
            <person name="Nelson K.E."/>
            <person name="Eisen J.A."/>
            <person name="Paulsen I.T."/>
            <person name="Nelson W."/>
            <person name="Heidelberg J.F."/>
            <person name="Wu D."/>
            <person name="Wu M."/>
            <person name="Ward N."/>
            <person name="Beanan M.J."/>
            <person name="Dodson R.J."/>
            <person name="Madupu R."/>
            <person name="Brinkac L.M."/>
            <person name="Daugherty S.C."/>
            <person name="DeBoy R.T."/>
            <person name="Durkin A.S."/>
            <person name="Gwinn M."/>
            <person name="Kolonay J.F."/>
            <person name="Sullivan S.A."/>
            <person name="Haft D.H."/>
            <person name="Selengut J."/>
            <person name="Davidsen T.M."/>
            <person name="Zafar N."/>
            <person name="White O."/>
            <person name="Tran B."/>
            <person name="Romero C."/>
            <person name="Forberger H.A."/>
            <person name="Weidman J."/>
            <person name="Khouri H."/>
            <person name="Feldblyum T.V."/>
            <person name="Utterback T.R."/>
            <person name="Van Aken S.E."/>
            <person name="Lovley D.R."/>
            <person name="Fraser C.M."/>
        </authorList>
    </citation>
    <scope>NUCLEOTIDE SEQUENCE [LARGE SCALE GENOMIC DNA]</scope>
    <source>
        <strain evidence="4">ATCC 51573 / DSM 12127 / PCA</strain>
    </source>
</reference>
<dbReference type="PANTHER" id="PTHR40076:SF1">
    <property type="entry name" value="MEMBRANE PROTEIN"/>
    <property type="match status" value="1"/>
</dbReference>
<dbReference type="EnsemblBacteria" id="AAR36034">
    <property type="protein sequence ID" value="AAR36034"/>
    <property type="gene ID" value="GSU2662"/>
</dbReference>
<dbReference type="Proteomes" id="UP000000577">
    <property type="component" value="Chromosome"/>
</dbReference>
<keyword evidence="4" id="KW-1185">Reference proteome</keyword>
<dbReference type="OrthoDB" id="9765721at2"/>
<dbReference type="HOGENOM" id="CLU_556385_0_0_7"/>
<accession>Q749T0</accession>
<dbReference type="InterPro" id="IPR010380">
    <property type="entry name" value="DUF975"/>
</dbReference>
<evidence type="ECO:0000313" key="3">
    <source>
        <dbReference type="EMBL" id="AAR36034.1"/>
    </source>
</evidence>
<dbReference type="STRING" id="243231.GSU2662"/>
<gene>
    <name evidence="3" type="ordered locus">GSU2662</name>
</gene>
<protein>
    <submittedName>
        <fullName evidence="3">Membrane protein, putative</fullName>
    </submittedName>
</protein>
<feature type="transmembrane region" description="Helical" evidence="2">
    <location>
        <begin position="212"/>
        <end position="229"/>
    </location>
</feature>
<feature type="transmembrane region" description="Helical" evidence="2">
    <location>
        <begin position="140"/>
        <end position="165"/>
    </location>
</feature>
<dbReference type="RefSeq" id="WP_010943300.1">
    <property type="nucleotide sequence ID" value="NC_002939.5"/>
</dbReference>
<feature type="region of interest" description="Disordered" evidence="1">
    <location>
        <begin position="46"/>
        <end position="81"/>
    </location>
</feature>
<dbReference type="PANTHER" id="PTHR40076">
    <property type="entry name" value="MEMBRANE PROTEIN-RELATED"/>
    <property type="match status" value="1"/>
</dbReference>
<feature type="transmembrane region" description="Helical" evidence="2">
    <location>
        <begin position="186"/>
        <end position="206"/>
    </location>
</feature>
<evidence type="ECO:0000256" key="1">
    <source>
        <dbReference type="SAM" id="MobiDB-lite"/>
    </source>
</evidence>
<sequence>MEMVTVSCPSCGFNKSVPRSAIPAGATHVNCPRCKTRFAWEASSAAASPVPPAPPRPAAAPSVAPGIPVRKPAPPKPEPAGNEMVGVEELFRLAWDTFKQRWGTLLGLFLLTPLMALIPAGIFFGACHLLASALPASRTVLLAVGGIGAVTMALVAYSWGFGALICATVDDEADLRRALAEGKRLLWPYVWVSTLLGIIIGGGFLLAVIPGIIFSVWFFFAPLILFAEGTGGMDAVLKSREYVRGHWFDVFVRLLIIWGLSGLLGLIPVVGPIVSILLAPFVMLVQALIYRDLRRVKGDVPYPCGSRDKAVWVGIGIMGYVVVLGVGGYLVAKSPLLQMLKQGKAGAGLMVPVPANPGGEAGTISFGDGPSGNRPSSPESVSAALADQELADCMLYVYALDYTGTVKVNGEERYVIKGERSMNYNYTGSAGLKRGENTVTVDYQTLPDTPLREIKIKLYRYDWDAKQEHLIGEWSLNDEGGSRSYTVQVE</sequence>
<feature type="transmembrane region" description="Helical" evidence="2">
    <location>
        <begin position="250"/>
        <end position="267"/>
    </location>
</feature>
<dbReference type="PATRIC" id="fig|243231.5.peg.2693"/>
<feature type="compositionally biased region" description="Low complexity" evidence="1">
    <location>
        <begin position="59"/>
        <end position="70"/>
    </location>
</feature>
<dbReference type="eggNOG" id="COG4269">
    <property type="taxonomic scope" value="Bacteria"/>
</dbReference>
<dbReference type="InParanoid" id="Q749T0"/>
<organism evidence="3 4">
    <name type="scientific">Geobacter sulfurreducens (strain ATCC 51573 / DSM 12127 / PCA)</name>
    <dbReference type="NCBI Taxonomy" id="243231"/>
    <lineage>
        <taxon>Bacteria</taxon>
        <taxon>Pseudomonadati</taxon>
        <taxon>Thermodesulfobacteriota</taxon>
        <taxon>Desulfuromonadia</taxon>
        <taxon>Geobacterales</taxon>
        <taxon>Geobacteraceae</taxon>
        <taxon>Geobacter</taxon>
    </lineage>
</organism>
<name>Q749T0_GEOSL</name>
<evidence type="ECO:0000256" key="2">
    <source>
        <dbReference type="SAM" id="Phobius"/>
    </source>
</evidence>
<evidence type="ECO:0000313" key="4">
    <source>
        <dbReference type="Proteomes" id="UP000000577"/>
    </source>
</evidence>
<feature type="transmembrane region" description="Helical" evidence="2">
    <location>
        <begin position="108"/>
        <end position="134"/>
    </location>
</feature>
<keyword evidence="2" id="KW-1133">Transmembrane helix</keyword>